<dbReference type="STRING" id="36847.CLNEO_19620"/>
<dbReference type="PANTHER" id="PTHR35936:SF38">
    <property type="entry name" value="GLUTAMINE-BINDING PERIPLASMIC PROTEIN"/>
    <property type="match status" value="1"/>
</dbReference>
<dbReference type="PATRIC" id="fig|36847.3.peg.2308"/>
<dbReference type="PANTHER" id="PTHR35936">
    <property type="entry name" value="MEMBRANE-BOUND LYTIC MUREIN TRANSGLYCOSYLASE F"/>
    <property type="match status" value="1"/>
</dbReference>
<evidence type="ECO:0000256" key="1">
    <source>
        <dbReference type="ARBA" id="ARBA00022729"/>
    </source>
</evidence>
<dbReference type="SUPFAM" id="SSF53850">
    <property type="entry name" value="Periplasmic binding protein-like II"/>
    <property type="match status" value="1"/>
</dbReference>
<evidence type="ECO:0000259" key="3">
    <source>
        <dbReference type="SMART" id="SM00062"/>
    </source>
</evidence>
<feature type="domain" description="Solute-binding protein family 3/N-terminal" evidence="3">
    <location>
        <begin position="47"/>
        <end position="270"/>
    </location>
</feature>
<dbReference type="Pfam" id="PF00497">
    <property type="entry name" value="SBP_bac_3"/>
    <property type="match status" value="1"/>
</dbReference>
<dbReference type="EMBL" id="LRVM01000006">
    <property type="protein sequence ID" value="KXL52553.1"/>
    <property type="molecule type" value="Genomic_DNA"/>
</dbReference>
<organism evidence="5 6">
    <name type="scientific">Anaerotignum neopropionicum</name>
    <dbReference type="NCBI Taxonomy" id="36847"/>
    <lineage>
        <taxon>Bacteria</taxon>
        <taxon>Bacillati</taxon>
        <taxon>Bacillota</taxon>
        <taxon>Clostridia</taxon>
        <taxon>Lachnospirales</taxon>
        <taxon>Anaerotignaceae</taxon>
        <taxon>Anaerotignum</taxon>
    </lineage>
</organism>
<gene>
    <name evidence="5" type="primary">glnH</name>
    <name evidence="5" type="ORF">CLNEO_19620</name>
</gene>
<protein>
    <submittedName>
        <fullName evidence="5">Glutamine-binding periplasmic protein</fullName>
    </submittedName>
</protein>
<dbReference type="InterPro" id="IPR001320">
    <property type="entry name" value="Iontro_rcpt_C"/>
</dbReference>
<dbReference type="SMART" id="SM00079">
    <property type="entry name" value="PBPe"/>
    <property type="match status" value="1"/>
</dbReference>
<dbReference type="OrthoDB" id="9774451at2"/>
<feature type="chain" id="PRO_5039101721" evidence="2">
    <location>
        <begin position="23"/>
        <end position="270"/>
    </location>
</feature>
<evidence type="ECO:0000313" key="6">
    <source>
        <dbReference type="Proteomes" id="UP000070539"/>
    </source>
</evidence>
<dbReference type="Gene3D" id="3.40.190.10">
    <property type="entry name" value="Periplasmic binding protein-like II"/>
    <property type="match status" value="2"/>
</dbReference>
<evidence type="ECO:0000259" key="4">
    <source>
        <dbReference type="SMART" id="SM00079"/>
    </source>
</evidence>
<evidence type="ECO:0000256" key="2">
    <source>
        <dbReference type="SAM" id="SignalP"/>
    </source>
</evidence>
<proteinExistence type="predicted"/>
<dbReference type="Proteomes" id="UP000070539">
    <property type="component" value="Unassembled WGS sequence"/>
</dbReference>
<keyword evidence="6" id="KW-1185">Reference proteome</keyword>
<evidence type="ECO:0000313" key="5">
    <source>
        <dbReference type="EMBL" id="KXL52553.1"/>
    </source>
</evidence>
<comment type="caution">
    <text evidence="5">The sequence shown here is derived from an EMBL/GenBank/DDBJ whole genome shotgun (WGS) entry which is preliminary data.</text>
</comment>
<sequence length="270" mass="30258">MILFKRINLLIMAIAMGMGLTACTRTHKVTISVDNTTGQEMPAETKKYVIATNVFFAPFEFQNDAGEYVGIDIDLLEAVAQDQGFTYELRHMTFNEVLQSVAEGQVDGALAGISITEERKEFFDYSKPYFEGGIVLGTDASRRDINSYEDLAGKTVAVAVAAGTEAEAFAESIQERYGFEIVIFQEFKDVYTDVLEGNSQAFFEDYPVLGYIISQGLQFKIISDIERKSPYGFIVPKGQNPELLEMFNEGLKNLKKSGKYEEILQTYIHD</sequence>
<dbReference type="AlphaFoldDB" id="A0A136WDF5"/>
<reference evidence="5 6" key="1">
    <citation type="submission" date="2016-01" db="EMBL/GenBank/DDBJ databases">
        <title>Genome sequence of Clostridium neopropionicum X4, DSM-3847.</title>
        <authorList>
            <person name="Poehlein A."/>
            <person name="Beck M.H."/>
            <person name="Bengelsdorf F.R."/>
            <person name="Daniel R."/>
            <person name="Duerre P."/>
        </authorList>
    </citation>
    <scope>NUCLEOTIDE SEQUENCE [LARGE SCALE GENOMIC DNA]</scope>
    <source>
        <strain evidence="5 6">DSM-3847</strain>
    </source>
</reference>
<feature type="signal peptide" evidence="2">
    <location>
        <begin position="1"/>
        <end position="22"/>
    </location>
</feature>
<dbReference type="GO" id="GO:0015276">
    <property type="term" value="F:ligand-gated monoatomic ion channel activity"/>
    <property type="evidence" value="ECO:0007669"/>
    <property type="project" value="InterPro"/>
</dbReference>
<dbReference type="RefSeq" id="WP_066088178.1">
    <property type="nucleotide sequence ID" value="NZ_LRVM01000006.1"/>
</dbReference>
<dbReference type="GO" id="GO:0016020">
    <property type="term" value="C:membrane"/>
    <property type="evidence" value="ECO:0007669"/>
    <property type="project" value="InterPro"/>
</dbReference>
<dbReference type="SMART" id="SM00062">
    <property type="entry name" value="PBPb"/>
    <property type="match status" value="1"/>
</dbReference>
<dbReference type="InterPro" id="IPR001638">
    <property type="entry name" value="Solute-binding_3/MltF_N"/>
</dbReference>
<dbReference type="PROSITE" id="PS51257">
    <property type="entry name" value="PROKAR_LIPOPROTEIN"/>
    <property type="match status" value="1"/>
</dbReference>
<keyword evidence="1 2" id="KW-0732">Signal</keyword>
<accession>A0A136WDF5</accession>
<feature type="domain" description="Ionotropic glutamate receptor C-terminal" evidence="4">
    <location>
        <begin position="47"/>
        <end position="270"/>
    </location>
</feature>
<name>A0A136WDF5_9FIRM</name>